<dbReference type="AlphaFoldDB" id="A0A218Z183"/>
<gene>
    <name evidence="2" type="ORF">B2J93_696</name>
</gene>
<feature type="compositionally biased region" description="Basic and acidic residues" evidence="1">
    <location>
        <begin position="35"/>
        <end position="61"/>
    </location>
</feature>
<evidence type="ECO:0000313" key="3">
    <source>
        <dbReference type="Proteomes" id="UP000242519"/>
    </source>
</evidence>
<protein>
    <submittedName>
        <fullName evidence="2">Uncharacterized protein</fullName>
    </submittedName>
</protein>
<feature type="region of interest" description="Disordered" evidence="1">
    <location>
        <begin position="1"/>
        <end position="85"/>
    </location>
</feature>
<accession>A0A218Z183</accession>
<dbReference type="Proteomes" id="UP000242519">
    <property type="component" value="Unassembled WGS sequence"/>
</dbReference>
<evidence type="ECO:0000313" key="2">
    <source>
        <dbReference type="EMBL" id="OWP01464.1"/>
    </source>
</evidence>
<feature type="compositionally biased region" description="Basic residues" evidence="1">
    <location>
        <begin position="15"/>
        <end position="25"/>
    </location>
</feature>
<name>A0A218Z183_9HELO</name>
<proteinExistence type="predicted"/>
<sequence length="116" mass="13329">MKSGQDIADPPPPHQAHRGTRRRRNINMLRASRISPRENGEQTYRDFRRDPGFEAFEDRRRGTSCGTPLVERWGITPPHLGRRGAGIQVTVPPSVEGHSPPVCFFRWIYSLPDRTR</sequence>
<reference evidence="2 3" key="1">
    <citation type="submission" date="2017-04" db="EMBL/GenBank/DDBJ databases">
        <title>Draft genome sequence of Marssonina coronaria NL1: causal agent of apple blotch.</title>
        <authorList>
            <person name="Cheng Q."/>
        </authorList>
    </citation>
    <scope>NUCLEOTIDE SEQUENCE [LARGE SCALE GENOMIC DNA]</scope>
    <source>
        <strain evidence="2 3">NL1</strain>
    </source>
</reference>
<keyword evidence="3" id="KW-1185">Reference proteome</keyword>
<dbReference type="EMBL" id="MZNU01000276">
    <property type="protein sequence ID" value="OWP01464.1"/>
    <property type="molecule type" value="Genomic_DNA"/>
</dbReference>
<evidence type="ECO:0000256" key="1">
    <source>
        <dbReference type="SAM" id="MobiDB-lite"/>
    </source>
</evidence>
<organism evidence="2 3">
    <name type="scientific">Diplocarpon coronariae</name>
    <dbReference type="NCBI Taxonomy" id="2795749"/>
    <lineage>
        <taxon>Eukaryota</taxon>
        <taxon>Fungi</taxon>
        <taxon>Dikarya</taxon>
        <taxon>Ascomycota</taxon>
        <taxon>Pezizomycotina</taxon>
        <taxon>Leotiomycetes</taxon>
        <taxon>Helotiales</taxon>
        <taxon>Drepanopezizaceae</taxon>
        <taxon>Diplocarpon</taxon>
    </lineage>
</organism>
<dbReference type="InParanoid" id="A0A218Z183"/>
<comment type="caution">
    <text evidence="2">The sequence shown here is derived from an EMBL/GenBank/DDBJ whole genome shotgun (WGS) entry which is preliminary data.</text>
</comment>